<dbReference type="Gene3D" id="3.40.50.2000">
    <property type="entry name" value="Glycogen Phosphorylase B"/>
    <property type="match status" value="1"/>
</dbReference>
<evidence type="ECO:0000256" key="1">
    <source>
        <dbReference type="ARBA" id="ARBA00004922"/>
    </source>
</evidence>
<dbReference type="InterPro" id="IPR051939">
    <property type="entry name" value="Glycosyltr_41/O-GlcNAc_trsf"/>
</dbReference>
<dbReference type="AlphaFoldDB" id="A0A9Q1GYG8"/>
<keyword evidence="2" id="KW-0328">Glycosyltransferase</keyword>
<dbReference type="PANTHER" id="PTHR44835">
    <property type="entry name" value="UDP-N-ACETYLGLUCOSAMINE--PEPTIDE N-ACETYLGLUCOSAMINYLTRANSFERASE SPINDLY-RELATED"/>
    <property type="match status" value="1"/>
</dbReference>
<evidence type="ECO:0000313" key="5">
    <source>
        <dbReference type="Proteomes" id="UP001153076"/>
    </source>
</evidence>
<evidence type="ECO:0000256" key="3">
    <source>
        <dbReference type="ARBA" id="ARBA00022679"/>
    </source>
</evidence>
<keyword evidence="3" id="KW-0808">Transferase</keyword>
<name>A0A9Q1GYG8_9CARY</name>
<dbReference type="OrthoDB" id="17094at2759"/>
<dbReference type="EMBL" id="JAKOGI010001011">
    <property type="protein sequence ID" value="KAJ8428398.1"/>
    <property type="molecule type" value="Genomic_DNA"/>
</dbReference>
<comment type="pathway">
    <text evidence="1">Protein modification; protein glycosylation.</text>
</comment>
<keyword evidence="5" id="KW-1185">Reference proteome</keyword>
<reference evidence="4" key="1">
    <citation type="submission" date="2022-04" db="EMBL/GenBank/DDBJ databases">
        <title>Carnegiea gigantea Genome sequencing and assembly v2.</title>
        <authorList>
            <person name="Copetti D."/>
            <person name="Sanderson M.J."/>
            <person name="Burquez A."/>
            <person name="Wojciechowski M.F."/>
        </authorList>
    </citation>
    <scope>NUCLEOTIDE SEQUENCE</scope>
    <source>
        <strain evidence="4">SGP5-SGP5p</strain>
        <tissue evidence="4">Aerial part</tissue>
    </source>
</reference>
<gene>
    <name evidence="4" type="ORF">Cgig2_029021</name>
</gene>
<sequence>MGHASDPRKVIGHRHPNTVGFAEVARQICVDEAAADFRGNSDLWAIVKGAGCLPCVADRCGKLAIGLGNLVAETEDEYVEKAVELASDVEALSSLRMTLRDLMAKSPLCDGPNFTLGLEQAYRKMWYRYCQGDVPSLRRMETLHFKQQQDQVVSHEAASAVVPLRIVTAQGSSPVECNGFDPSPLVPPASSPVFCDEKGAGGTNSSQCWQFKKGPLGHCNSSQMGVCLSDFVLESIEQDWCNQCLIFVIDNSFYDLVSLNVTSFPVSADTI</sequence>
<organism evidence="4 5">
    <name type="scientific">Carnegiea gigantea</name>
    <dbReference type="NCBI Taxonomy" id="171969"/>
    <lineage>
        <taxon>Eukaryota</taxon>
        <taxon>Viridiplantae</taxon>
        <taxon>Streptophyta</taxon>
        <taxon>Embryophyta</taxon>
        <taxon>Tracheophyta</taxon>
        <taxon>Spermatophyta</taxon>
        <taxon>Magnoliopsida</taxon>
        <taxon>eudicotyledons</taxon>
        <taxon>Gunneridae</taxon>
        <taxon>Pentapetalae</taxon>
        <taxon>Caryophyllales</taxon>
        <taxon>Cactineae</taxon>
        <taxon>Cactaceae</taxon>
        <taxon>Cactoideae</taxon>
        <taxon>Echinocereeae</taxon>
        <taxon>Carnegiea</taxon>
    </lineage>
</organism>
<dbReference type="GO" id="GO:0016757">
    <property type="term" value="F:glycosyltransferase activity"/>
    <property type="evidence" value="ECO:0007669"/>
    <property type="project" value="UniProtKB-KW"/>
</dbReference>
<dbReference type="Proteomes" id="UP001153076">
    <property type="component" value="Unassembled WGS sequence"/>
</dbReference>
<evidence type="ECO:0000313" key="4">
    <source>
        <dbReference type="EMBL" id="KAJ8428398.1"/>
    </source>
</evidence>
<evidence type="ECO:0000256" key="2">
    <source>
        <dbReference type="ARBA" id="ARBA00022676"/>
    </source>
</evidence>
<protein>
    <submittedName>
        <fullName evidence="4">Uncharacterized protein</fullName>
    </submittedName>
</protein>
<proteinExistence type="predicted"/>
<accession>A0A9Q1GYG8</accession>
<dbReference type="PANTHER" id="PTHR44835:SF1">
    <property type="entry name" value="PROTEIN O-GLCNAC TRANSFERASE"/>
    <property type="match status" value="1"/>
</dbReference>
<comment type="caution">
    <text evidence="4">The sequence shown here is derived from an EMBL/GenBank/DDBJ whole genome shotgun (WGS) entry which is preliminary data.</text>
</comment>